<keyword evidence="2" id="KW-1185">Reference proteome</keyword>
<organism evidence="1 2">
    <name type="scientific">Rhizophagus clarus</name>
    <dbReference type="NCBI Taxonomy" id="94130"/>
    <lineage>
        <taxon>Eukaryota</taxon>
        <taxon>Fungi</taxon>
        <taxon>Fungi incertae sedis</taxon>
        <taxon>Mucoromycota</taxon>
        <taxon>Glomeromycotina</taxon>
        <taxon>Glomeromycetes</taxon>
        <taxon>Glomerales</taxon>
        <taxon>Glomeraceae</taxon>
        <taxon>Rhizophagus</taxon>
    </lineage>
</organism>
<proteinExistence type="predicted"/>
<evidence type="ECO:0000313" key="2">
    <source>
        <dbReference type="Proteomes" id="UP000247702"/>
    </source>
</evidence>
<comment type="caution">
    <text evidence="1">The sequence shown here is derived from an EMBL/GenBank/DDBJ whole genome shotgun (WGS) entry which is preliminary data.</text>
</comment>
<name>A0A2Z6RIN7_9GLOM</name>
<accession>A0A2Z6RIN7</accession>
<protein>
    <submittedName>
        <fullName evidence="1">Uncharacterized protein</fullName>
    </submittedName>
</protein>
<dbReference type="EMBL" id="BEXD01003831">
    <property type="protein sequence ID" value="GBC02476.1"/>
    <property type="molecule type" value="Genomic_DNA"/>
</dbReference>
<dbReference type="AlphaFoldDB" id="A0A2Z6RIN7"/>
<evidence type="ECO:0000313" key="1">
    <source>
        <dbReference type="EMBL" id="GBC02476.1"/>
    </source>
</evidence>
<dbReference type="Proteomes" id="UP000247702">
    <property type="component" value="Unassembled WGS sequence"/>
</dbReference>
<sequence length="83" mass="9433">MPKKTQDFLKEYNKLNDDDTNDDIDGIDVDEMINDFEQISARLIDNISIFDSNNGNLQSPTLLEIFNSQLIETALTQGINLIL</sequence>
<gene>
    <name evidence="1" type="ORF">RclHR1_04640019</name>
</gene>
<reference evidence="1 2" key="1">
    <citation type="submission" date="2017-11" db="EMBL/GenBank/DDBJ databases">
        <title>The genome of Rhizophagus clarus HR1 reveals common genetic basis of auxotrophy among arbuscular mycorrhizal fungi.</title>
        <authorList>
            <person name="Kobayashi Y."/>
        </authorList>
    </citation>
    <scope>NUCLEOTIDE SEQUENCE [LARGE SCALE GENOMIC DNA]</scope>
    <source>
        <strain evidence="1 2">HR1</strain>
    </source>
</reference>